<name>Z9JJ50_9GAMM</name>
<dbReference type="AlphaFoldDB" id="Z9JJ50"/>
<evidence type="ECO:0000313" key="1">
    <source>
        <dbReference type="EMBL" id="EWS77861.1"/>
    </source>
</evidence>
<evidence type="ECO:0000313" key="2">
    <source>
        <dbReference type="Proteomes" id="UP000020406"/>
    </source>
</evidence>
<sequence>MGLNVSMDMDQPNQEIYVDLGRCLKLDQTREKNHMSINEVV</sequence>
<proteinExistence type="predicted"/>
<protein>
    <submittedName>
        <fullName evidence="1">Uncharacterized protein</fullName>
    </submittedName>
</protein>
<dbReference type="EMBL" id="JDSQ01000013">
    <property type="protein sequence ID" value="EWS77861.1"/>
    <property type="molecule type" value="Genomic_DNA"/>
</dbReference>
<gene>
    <name evidence="1" type="ORF">AF72_08770</name>
</gene>
<organism evidence="1 2">
    <name type="scientific">Xylella taiwanensis</name>
    <dbReference type="NCBI Taxonomy" id="1444770"/>
    <lineage>
        <taxon>Bacteria</taxon>
        <taxon>Pseudomonadati</taxon>
        <taxon>Pseudomonadota</taxon>
        <taxon>Gammaproteobacteria</taxon>
        <taxon>Lysobacterales</taxon>
        <taxon>Lysobacteraceae</taxon>
        <taxon>Xylella</taxon>
    </lineage>
</organism>
<dbReference type="Proteomes" id="UP000020406">
    <property type="component" value="Unassembled WGS sequence"/>
</dbReference>
<reference evidence="1 2" key="1">
    <citation type="journal article" date="2014" name="Genome Announc.">
        <title>Draft Genome Sequence of Xylella fastidiosa Pear Leaf Scorch Strain in Taiwan.</title>
        <authorList>
            <person name="Su C.C."/>
            <person name="Deng W.L."/>
            <person name="Jan F.J."/>
            <person name="Chang C.J."/>
            <person name="Huang H."/>
            <person name="Chen J."/>
        </authorList>
    </citation>
    <scope>NUCLEOTIDE SEQUENCE [LARGE SCALE GENOMIC DNA]</scope>
    <source>
        <strain evidence="1 2">PLS229</strain>
    </source>
</reference>
<dbReference type="STRING" id="1444770.AF72_08770"/>
<comment type="caution">
    <text evidence="1">The sequence shown here is derived from an EMBL/GenBank/DDBJ whole genome shotgun (WGS) entry which is preliminary data.</text>
</comment>
<accession>Z9JJ50</accession>